<dbReference type="InterPro" id="IPR045864">
    <property type="entry name" value="aa-tRNA-synth_II/BPL/LPL"/>
</dbReference>
<protein>
    <recommendedName>
        <fullName evidence="4">BPL/LPL catalytic domain-containing protein</fullName>
    </recommendedName>
</protein>
<feature type="compositionally biased region" description="Polar residues" evidence="1">
    <location>
        <begin position="37"/>
        <end position="48"/>
    </location>
</feature>
<organism evidence="2 3">
    <name type="scientific">Protopolystoma xenopodis</name>
    <dbReference type="NCBI Taxonomy" id="117903"/>
    <lineage>
        <taxon>Eukaryota</taxon>
        <taxon>Metazoa</taxon>
        <taxon>Spiralia</taxon>
        <taxon>Lophotrochozoa</taxon>
        <taxon>Platyhelminthes</taxon>
        <taxon>Monogenea</taxon>
        <taxon>Polyopisthocotylea</taxon>
        <taxon>Polystomatidea</taxon>
        <taxon>Polystomatidae</taxon>
        <taxon>Protopolystoma</taxon>
    </lineage>
</organism>
<gene>
    <name evidence="2" type="ORF">PXEA_LOCUS28837</name>
</gene>
<evidence type="ECO:0008006" key="4">
    <source>
        <dbReference type="Google" id="ProtNLM"/>
    </source>
</evidence>
<name>A0A3S5CNI0_9PLAT</name>
<dbReference type="Proteomes" id="UP000784294">
    <property type="component" value="Unassembled WGS sequence"/>
</dbReference>
<dbReference type="Gene3D" id="3.30.930.10">
    <property type="entry name" value="Bira Bifunctional Protein, Domain 2"/>
    <property type="match status" value="1"/>
</dbReference>
<dbReference type="SUPFAM" id="SSF55681">
    <property type="entry name" value="Class II aaRS and biotin synthetases"/>
    <property type="match status" value="1"/>
</dbReference>
<evidence type="ECO:0000313" key="2">
    <source>
        <dbReference type="EMBL" id="VEL35397.1"/>
    </source>
</evidence>
<feature type="region of interest" description="Disordered" evidence="1">
    <location>
        <begin position="35"/>
        <end position="79"/>
    </location>
</feature>
<dbReference type="AlphaFoldDB" id="A0A3S5CNI0"/>
<reference evidence="2" key="1">
    <citation type="submission" date="2018-11" db="EMBL/GenBank/DDBJ databases">
        <authorList>
            <consortium name="Pathogen Informatics"/>
        </authorList>
    </citation>
    <scope>NUCLEOTIDE SEQUENCE</scope>
</reference>
<keyword evidence="3" id="KW-1185">Reference proteome</keyword>
<dbReference type="OrthoDB" id="10250105at2759"/>
<feature type="compositionally biased region" description="Low complexity" evidence="1">
    <location>
        <begin position="49"/>
        <end position="77"/>
    </location>
</feature>
<sequence length="161" mass="17263">MNNLPSLKLPGPQILVKWPNDVYVIDQPGHTFGRCPTISQESFNPSGPVNSSNKSVGKNSRGPSTSWLSETESSSPEANLNGKLAGILVRASVSSLTDTSGNQPNGVHHIDCLIGAGVNVSNSRPTVCLHDIIKRTRRILASKNPGYMDKHILQCPVNLRG</sequence>
<evidence type="ECO:0000313" key="3">
    <source>
        <dbReference type="Proteomes" id="UP000784294"/>
    </source>
</evidence>
<proteinExistence type="predicted"/>
<accession>A0A3S5CNI0</accession>
<dbReference type="EMBL" id="CAAALY010249734">
    <property type="protein sequence ID" value="VEL35397.1"/>
    <property type="molecule type" value="Genomic_DNA"/>
</dbReference>
<comment type="caution">
    <text evidence="2">The sequence shown here is derived from an EMBL/GenBank/DDBJ whole genome shotgun (WGS) entry which is preliminary data.</text>
</comment>
<evidence type="ECO:0000256" key="1">
    <source>
        <dbReference type="SAM" id="MobiDB-lite"/>
    </source>
</evidence>